<keyword evidence="3" id="KW-1185">Reference proteome</keyword>
<feature type="region of interest" description="Disordered" evidence="1">
    <location>
        <begin position="53"/>
        <end position="74"/>
    </location>
</feature>
<dbReference type="EMBL" id="JBIAWJ010000037">
    <property type="protein sequence ID" value="MFF4527427.1"/>
    <property type="molecule type" value="Genomic_DNA"/>
</dbReference>
<evidence type="ECO:0000313" key="3">
    <source>
        <dbReference type="Proteomes" id="UP001602058"/>
    </source>
</evidence>
<organism evidence="2 3">
    <name type="scientific">Streptomyces bluensis</name>
    <dbReference type="NCBI Taxonomy" id="33897"/>
    <lineage>
        <taxon>Bacteria</taxon>
        <taxon>Bacillati</taxon>
        <taxon>Actinomycetota</taxon>
        <taxon>Actinomycetes</taxon>
        <taxon>Kitasatosporales</taxon>
        <taxon>Streptomycetaceae</taxon>
        <taxon>Streptomyces</taxon>
    </lineage>
</organism>
<proteinExistence type="predicted"/>
<gene>
    <name evidence="2" type="ORF">ACFY1D_39355</name>
</gene>
<sequence>MSETPKTERNVCPDCQAGPDPANACVGVGLPMETWHTPDCPTWTIMQINFEAGTTGSWSRMRGPKASSRPHMSA</sequence>
<evidence type="ECO:0000256" key="1">
    <source>
        <dbReference type="SAM" id="MobiDB-lite"/>
    </source>
</evidence>
<evidence type="ECO:0000313" key="2">
    <source>
        <dbReference type="EMBL" id="MFF4527427.1"/>
    </source>
</evidence>
<protein>
    <submittedName>
        <fullName evidence="2">Uncharacterized protein</fullName>
    </submittedName>
</protein>
<accession>A0ABW6UVC5</accession>
<name>A0ABW6UVC5_9ACTN</name>
<dbReference type="Proteomes" id="UP001602058">
    <property type="component" value="Unassembled WGS sequence"/>
</dbReference>
<dbReference type="RefSeq" id="WP_351087479.1">
    <property type="nucleotide sequence ID" value="NZ_JBEOZG010000052.1"/>
</dbReference>
<reference evidence="2 3" key="1">
    <citation type="submission" date="2024-10" db="EMBL/GenBank/DDBJ databases">
        <title>The Natural Products Discovery Center: Release of the First 8490 Sequenced Strains for Exploring Actinobacteria Biosynthetic Diversity.</title>
        <authorList>
            <person name="Kalkreuter E."/>
            <person name="Kautsar S.A."/>
            <person name="Yang D."/>
            <person name="Bader C.D."/>
            <person name="Teijaro C.N."/>
            <person name="Fluegel L."/>
            <person name="Davis C.M."/>
            <person name="Simpson J.R."/>
            <person name="Lauterbach L."/>
            <person name="Steele A.D."/>
            <person name="Gui C."/>
            <person name="Meng S."/>
            <person name="Li G."/>
            <person name="Viehrig K."/>
            <person name="Ye F."/>
            <person name="Su P."/>
            <person name="Kiefer A.F."/>
            <person name="Nichols A."/>
            <person name="Cepeda A.J."/>
            <person name="Yan W."/>
            <person name="Fan B."/>
            <person name="Jiang Y."/>
            <person name="Adhikari A."/>
            <person name="Zheng C.-J."/>
            <person name="Schuster L."/>
            <person name="Cowan T.M."/>
            <person name="Smanski M.J."/>
            <person name="Chevrette M.G."/>
            <person name="De Carvalho L.P.S."/>
            <person name="Shen B."/>
        </authorList>
    </citation>
    <scope>NUCLEOTIDE SEQUENCE [LARGE SCALE GENOMIC DNA]</scope>
    <source>
        <strain evidence="2 3">NPDC001390</strain>
    </source>
</reference>
<comment type="caution">
    <text evidence="2">The sequence shown here is derived from an EMBL/GenBank/DDBJ whole genome shotgun (WGS) entry which is preliminary data.</text>
</comment>